<feature type="signal peptide" evidence="1">
    <location>
        <begin position="1"/>
        <end position="21"/>
    </location>
</feature>
<dbReference type="Proteomes" id="UP000292958">
    <property type="component" value="Unassembled WGS sequence"/>
</dbReference>
<dbReference type="EMBL" id="SHKW01000001">
    <property type="protein sequence ID" value="RZU42447.1"/>
    <property type="molecule type" value="Genomic_DNA"/>
</dbReference>
<name>A0A4Q7YX82_9BACT</name>
<feature type="chain" id="PRO_5020779888" evidence="1">
    <location>
        <begin position="22"/>
        <end position="225"/>
    </location>
</feature>
<evidence type="ECO:0000313" key="3">
    <source>
        <dbReference type="EMBL" id="RZU42447.1"/>
    </source>
</evidence>
<comment type="caution">
    <text evidence="3">The sequence shown here is derived from an EMBL/GenBank/DDBJ whole genome shotgun (WGS) entry which is preliminary data.</text>
</comment>
<dbReference type="NCBIfam" id="TIGR02595">
    <property type="entry name" value="PEP_CTERM"/>
    <property type="match status" value="1"/>
</dbReference>
<evidence type="ECO:0000259" key="2">
    <source>
        <dbReference type="Pfam" id="PF07589"/>
    </source>
</evidence>
<feature type="domain" description="Ice-binding protein C-terminal" evidence="2">
    <location>
        <begin position="194"/>
        <end position="218"/>
    </location>
</feature>
<dbReference type="AlphaFoldDB" id="A0A4Q7YX82"/>
<sequence length="225" mass="22726">MKLFSKFSALAAVLVLSTAFAAAETISVGSYGASNGNGGSTPAGPFDNTAVMFGAQQTYNISPGGAWSGPAGNSSWVSYDPNSGPTGGNVDPNATYTYTTSFDAEGGVYSGSMIIMADDTANVLLNGVEIISAGALGTNSHCADIAPNCTSMFSFDLTSITLLAGTNILTFNVQQTALVHQGLDFSGSLTNGSPVPEPGSLLLFGTGLIGSAGALLRRMKVSALK</sequence>
<reference evidence="3 4" key="1">
    <citation type="submission" date="2019-02" db="EMBL/GenBank/DDBJ databases">
        <title>Genomic Encyclopedia of Archaeal and Bacterial Type Strains, Phase II (KMG-II): from individual species to whole genera.</title>
        <authorList>
            <person name="Goeker M."/>
        </authorList>
    </citation>
    <scope>NUCLEOTIDE SEQUENCE [LARGE SCALE GENOMIC DNA]</scope>
    <source>
        <strain evidence="3 4">DSM 18101</strain>
    </source>
</reference>
<dbReference type="Pfam" id="PF07589">
    <property type="entry name" value="PEP-CTERM"/>
    <property type="match status" value="1"/>
</dbReference>
<accession>A0A4Q7YX82</accession>
<keyword evidence="4" id="KW-1185">Reference proteome</keyword>
<evidence type="ECO:0000256" key="1">
    <source>
        <dbReference type="SAM" id="SignalP"/>
    </source>
</evidence>
<protein>
    <submittedName>
        <fullName evidence="3">Putative secreted protein with PEP-CTERM sorting signal</fullName>
    </submittedName>
</protein>
<proteinExistence type="predicted"/>
<dbReference type="InterPro" id="IPR013424">
    <property type="entry name" value="Ice-binding_C"/>
</dbReference>
<evidence type="ECO:0000313" key="4">
    <source>
        <dbReference type="Proteomes" id="UP000292958"/>
    </source>
</evidence>
<gene>
    <name evidence="3" type="ORF">BDD14_4032</name>
</gene>
<dbReference type="RefSeq" id="WP_165420159.1">
    <property type="nucleotide sequence ID" value="NZ_SHKW01000001.1"/>
</dbReference>
<dbReference type="Gene3D" id="2.60.120.260">
    <property type="entry name" value="Galactose-binding domain-like"/>
    <property type="match status" value="1"/>
</dbReference>
<keyword evidence="1" id="KW-0732">Signal</keyword>
<organism evidence="3 4">
    <name type="scientific">Edaphobacter modestus</name>
    <dbReference type="NCBI Taxonomy" id="388466"/>
    <lineage>
        <taxon>Bacteria</taxon>
        <taxon>Pseudomonadati</taxon>
        <taxon>Acidobacteriota</taxon>
        <taxon>Terriglobia</taxon>
        <taxon>Terriglobales</taxon>
        <taxon>Acidobacteriaceae</taxon>
        <taxon>Edaphobacter</taxon>
    </lineage>
</organism>